<feature type="region of interest" description="Disordered" evidence="1">
    <location>
        <begin position="24"/>
        <end position="104"/>
    </location>
</feature>
<dbReference type="EMBL" id="CALNXI010000817">
    <property type="protein sequence ID" value="CAH3141327.1"/>
    <property type="molecule type" value="Genomic_DNA"/>
</dbReference>
<keyword evidence="2" id="KW-0812">Transmembrane</keyword>
<keyword evidence="3" id="KW-0732">Signal</keyword>
<comment type="caution">
    <text evidence="4">The sequence shown here is derived from an EMBL/GenBank/DDBJ whole genome shotgun (WGS) entry which is preliminary data.</text>
</comment>
<feature type="compositionally biased region" description="Polar residues" evidence="1">
    <location>
        <begin position="585"/>
        <end position="616"/>
    </location>
</feature>
<proteinExistence type="predicted"/>
<organism evidence="4 5">
    <name type="scientific">Porites evermanni</name>
    <dbReference type="NCBI Taxonomy" id="104178"/>
    <lineage>
        <taxon>Eukaryota</taxon>
        <taxon>Metazoa</taxon>
        <taxon>Cnidaria</taxon>
        <taxon>Anthozoa</taxon>
        <taxon>Hexacorallia</taxon>
        <taxon>Scleractinia</taxon>
        <taxon>Fungiina</taxon>
        <taxon>Poritidae</taxon>
        <taxon>Porites</taxon>
    </lineage>
</organism>
<evidence type="ECO:0000256" key="3">
    <source>
        <dbReference type="SAM" id="SignalP"/>
    </source>
</evidence>
<feature type="region of interest" description="Disordered" evidence="1">
    <location>
        <begin position="644"/>
        <end position="668"/>
    </location>
</feature>
<evidence type="ECO:0000256" key="1">
    <source>
        <dbReference type="SAM" id="MobiDB-lite"/>
    </source>
</evidence>
<sequence length="853" mass="92856">MEHIKITYLFIAILTHGVIVRSQNMTQPPDNPGGERSVQPSMSSSLTTNTTKERINTTTVQEEEVTEGLEVSQTSKVPQRPTSGILKADSDAKGTTHIPLPKMKSSTTYNAEDFVGGTLMSEIGPLTKSSMLTMTLLLATTLSLNTDVMTPSGFTKVSEMTTATPTLISYPVFSSSKSKLQMSFSEDSKQATTPIVEILPLVSTSKPVVLSNKVYTPSSTILSMTSTESSVTSHSVVTSSIEPLRPSTPVDIVDVVTGATMMSSSSIKDSPSREVLKSMEKTMFSLSKQKSLFNSEGKMTSSHTPKVMTSSQVAVETSLPEKDEWMTSKVPQTVMPPMTVTSSAAHEEMMSSQGLKDLTKVQLEERVVTSRLKDIRSPTTTSTSFSSEINKVVTSLKGLKSPPLTMTMTNSLITDTLTSSQDIKTVVVERVLPQIGFASSPQLTTSMTSSQFEHKVTSSEVNQSSSRIEDVTSTKPTKIVTSSVFRKLMLDKYSTRQSNKKATSQPTKTSIAFSSFLTSSVHNIQAMTTSPSQTLTFAFWDKEIKTTSRYFLKSSSVDTDSPPMKHTTQHEDLKITLTFSSSQLADLTTSSRPDVTSSSDMKTTTTQKNLESSTTPSSTEIMTSQSSSPVAMTTNAGVEVKVESTTSAPETEHNVTHTTHPTDHEEPHGNITHSPHDLHVTHHTMGTPNEPDVDAATGDEKQTGGGEIVSIIVVLGLLGGMIAFVIFMIIKDRARTGGANLKDRKLPVIGDDHGFKPLKEVPEEKEKEKEHKVTHVEKRNSQRYSYHGNPEDAIPLLELHIQDGRPPVLNSNDETQEAQPEQPAVKPLLDVYGDSNTTMSSRKSKEKIWPAVV</sequence>
<accession>A0ABN8PGT7</accession>
<evidence type="ECO:0000256" key="2">
    <source>
        <dbReference type="SAM" id="Phobius"/>
    </source>
</evidence>
<keyword evidence="5" id="KW-1185">Reference proteome</keyword>
<feature type="compositionally biased region" description="Polar residues" evidence="1">
    <location>
        <begin position="71"/>
        <end position="82"/>
    </location>
</feature>
<evidence type="ECO:0000313" key="4">
    <source>
        <dbReference type="EMBL" id="CAH3141327.1"/>
    </source>
</evidence>
<feature type="chain" id="PRO_5046767115" evidence="3">
    <location>
        <begin position="23"/>
        <end position="853"/>
    </location>
</feature>
<feature type="compositionally biased region" description="Low complexity" evidence="1">
    <location>
        <begin position="617"/>
        <end position="628"/>
    </location>
</feature>
<protein>
    <submittedName>
        <fullName evidence="4">Uncharacterized protein</fullName>
    </submittedName>
</protein>
<name>A0ABN8PGT7_9CNID</name>
<gene>
    <name evidence="4" type="ORF">PEVE_00042118</name>
</gene>
<feature type="compositionally biased region" description="Basic and acidic residues" evidence="1">
    <location>
        <begin position="650"/>
        <end position="668"/>
    </location>
</feature>
<keyword evidence="2" id="KW-1133">Transmembrane helix</keyword>
<feature type="region of interest" description="Disordered" evidence="1">
    <location>
        <begin position="804"/>
        <end position="853"/>
    </location>
</feature>
<feature type="signal peptide" evidence="3">
    <location>
        <begin position="1"/>
        <end position="22"/>
    </location>
</feature>
<evidence type="ECO:0000313" key="5">
    <source>
        <dbReference type="Proteomes" id="UP001159427"/>
    </source>
</evidence>
<reference evidence="4 5" key="1">
    <citation type="submission" date="2022-05" db="EMBL/GenBank/DDBJ databases">
        <authorList>
            <consortium name="Genoscope - CEA"/>
            <person name="William W."/>
        </authorList>
    </citation>
    <scope>NUCLEOTIDE SEQUENCE [LARGE SCALE GENOMIC DNA]</scope>
</reference>
<dbReference type="Proteomes" id="UP001159427">
    <property type="component" value="Unassembled WGS sequence"/>
</dbReference>
<feature type="transmembrane region" description="Helical" evidence="2">
    <location>
        <begin position="708"/>
        <end position="730"/>
    </location>
</feature>
<keyword evidence="2" id="KW-0472">Membrane</keyword>
<feature type="compositionally biased region" description="Polar residues" evidence="1">
    <location>
        <begin position="809"/>
        <end position="819"/>
    </location>
</feature>
<feature type="region of interest" description="Disordered" evidence="1">
    <location>
        <begin position="585"/>
        <end position="632"/>
    </location>
</feature>